<evidence type="ECO:0000256" key="2">
    <source>
        <dbReference type="ARBA" id="ARBA00022603"/>
    </source>
</evidence>
<evidence type="ECO:0000313" key="8">
    <source>
        <dbReference type="EMBL" id="MCQ8126901.1"/>
    </source>
</evidence>
<accession>A0ABT1TZB2</accession>
<evidence type="ECO:0000256" key="3">
    <source>
        <dbReference type="ARBA" id="ARBA00022679"/>
    </source>
</evidence>
<feature type="domain" description="Methylated-DNA-[protein]-cysteine S-methyltransferase DNA binding" evidence="7">
    <location>
        <begin position="81"/>
        <end position="161"/>
    </location>
</feature>
<evidence type="ECO:0000256" key="6">
    <source>
        <dbReference type="ARBA" id="ARBA00049348"/>
    </source>
</evidence>
<dbReference type="RefSeq" id="WP_256613219.1">
    <property type="nucleotide sequence ID" value="NZ_JANIBK010000001.1"/>
</dbReference>
<evidence type="ECO:0000256" key="5">
    <source>
        <dbReference type="ARBA" id="ARBA00023204"/>
    </source>
</evidence>
<dbReference type="EMBL" id="JANIBK010000001">
    <property type="protein sequence ID" value="MCQ8126901.1"/>
    <property type="molecule type" value="Genomic_DNA"/>
</dbReference>
<dbReference type="InterPro" id="IPR014048">
    <property type="entry name" value="MethylDNA_cys_MeTrfase_DNA-bd"/>
</dbReference>
<keyword evidence="3" id="KW-0808">Transferase</keyword>
<dbReference type="Gene3D" id="1.10.10.10">
    <property type="entry name" value="Winged helix-like DNA-binding domain superfamily/Winged helix DNA-binding domain"/>
    <property type="match status" value="1"/>
</dbReference>
<organism evidence="8 9">
    <name type="scientific">Methylomonas rivi</name>
    <dbReference type="NCBI Taxonomy" id="2952226"/>
    <lineage>
        <taxon>Bacteria</taxon>
        <taxon>Pseudomonadati</taxon>
        <taxon>Pseudomonadota</taxon>
        <taxon>Gammaproteobacteria</taxon>
        <taxon>Methylococcales</taxon>
        <taxon>Methylococcaceae</taxon>
        <taxon>Methylomonas</taxon>
    </lineage>
</organism>
<dbReference type="NCBIfam" id="TIGR00589">
    <property type="entry name" value="ogt"/>
    <property type="match status" value="1"/>
</dbReference>
<dbReference type="CDD" id="cd06445">
    <property type="entry name" value="ATase"/>
    <property type="match status" value="1"/>
</dbReference>
<keyword evidence="9" id="KW-1185">Reference proteome</keyword>
<dbReference type="PANTHER" id="PTHR10815:SF13">
    <property type="entry name" value="METHYLATED-DNA--PROTEIN-CYSTEINE METHYLTRANSFERASE"/>
    <property type="match status" value="1"/>
</dbReference>
<evidence type="ECO:0000313" key="9">
    <source>
        <dbReference type="Proteomes" id="UP001524586"/>
    </source>
</evidence>
<comment type="caution">
    <text evidence="8">The sequence shown here is derived from an EMBL/GenBank/DDBJ whole genome shotgun (WGS) entry which is preliminary data.</text>
</comment>
<dbReference type="SUPFAM" id="SSF46767">
    <property type="entry name" value="Methylated DNA-protein cysteine methyltransferase, C-terminal domain"/>
    <property type="match status" value="1"/>
</dbReference>
<protein>
    <submittedName>
        <fullName evidence="8">Methylated-DNA--[protein]-cysteine S-methyltransferase</fullName>
    </submittedName>
</protein>
<sequence>MSIKIVWHHEALGKQTRQTVSVLNAELILTKVGDVIVDASWQAAARSERDQSALAKQVEAYLLNPDRNPLEVQLLRQGTEYYQRIWQALLGIPFGDVISYSALADKMDSGPRAVAQACKNNPYAGIIPCHRVVAKSGVGGFMGQSQGEMILLKRRLLAYERSVAESAK</sequence>
<comment type="catalytic activity">
    <reaction evidence="6">
        <text>a 6-O-methyl-2'-deoxyguanosine in DNA + L-cysteinyl-[protein] = S-methyl-L-cysteinyl-[protein] + a 2'-deoxyguanosine in DNA</text>
        <dbReference type="Rhea" id="RHEA:24000"/>
        <dbReference type="Rhea" id="RHEA-COMP:10131"/>
        <dbReference type="Rhea" id="RHEA-COMP:10132"/>
        <dbReference type="Rhea" id="RHEA-COMP:11367"/>
        <dbReference type="Rhea" id="RHEA-COMP:11368"/>
        <dbReference type="ChEBI" id="CHEBI:29950"/>
        <dbReference type="ChEBI" id="CHEBI:82612"/>
        <dbReference type="ChEBI" id="CHEBI:85445"/>
        <dbReference type="ChEBI" id="CHEBI:85448"/>
        <dbReference type="EC" id="2.1.1.63"/>
    </reaction>
</comment>
<evidence type="ECO:0000256" key="1">
    <source>
        <dbReference type="ARBA" id="ARBA00001286"/>
    </source>
</evidence>
<name>A0ABT1TZB2_9GAMM</name>
<keyword evidence="5" id="KW-0234">DNA repair</keyword>
<keyword evidence="2" id="KW-0489">Methyltransferase</keyword>
<dbReference type="InterPro" id="IPR001497">
    <property type="entry name" value="MethylDNA_cys_MeTrfase_AS"/>
</dbReference>
<dbReference type="InterPro" id="IPR036388">
    <property type="entry name" value="WH-like_DNA-bd_sf"/>
</dbReference>
<dbReference type="PROSITE" id="PS00374">
    <property type="entry name" value="MGMT"/>
    <property type="match status" value="1"/>
</dbReference>
<gene>
    <name evidence="8" type="ORF">NP596_00410</name>
</gene>
<keyword evidence="4" id="KW-0227">DNA damage</keyword>
<comment type="catalytic activity">
    <reaction evidence="1">
        <text>a 4-O-methyl-thymidine in DNA + L-cysteinyl-[protein] = a thymidine in DNA + S-methyl-L-cysteinyl-[protein]</text>
        <dbReference type="Rhea" id="RHEA:53428"/>
        <dbReference type="Rhea" id="RHEA-COMP:10131"/>
        <dbReference type="Rhea" id="RHEA-COMP:10132"/>
        <dbReference type="Rhea" id="RHEA-COMP:13555"/>
        <dbReference type="Rhea" id="RHEA-COMP:13556"/>
        <dbReference type="ChEBI" id="CHEBI:29950"/>
        <dbReference type="ChEBI" id="CHEBI:82612"/>
        <dbReference type="ChEBI" id="CHEBI:137386"/>
        <dbReference type="ChEBI" id="CHEBI:137387"/>
        <dbReference type="EC" id="2.1.1.63"/>
    </reaction>
</comment>
<dbReference type="InterPro" id="IPR036217">
    <property type="entry name" value="MethylDNA_cys_MeTrfase_DNAb"/>
</dbReference>
<reference evidence="8 9" key="1">
    <citation type="submission" date="2022-07" db="EMBL/GenBank/DDBJ databases">
        <title>Methylomonas rivi sp. nov., Methylomonas rosea sp. nov., Methylomonas aureus sp. nov. and Methylomonas subterranea sp. nov., four novel methanotrophs isolated from a freshwater creek and the deep terrestrial subsurface.</title>
        <authorList>
            <person name="Abin C."/>
            <person name="Sankaranarayanan K."/>
            <person name="Garner C."/>
            <person name="Sindelar R."/>
            <person name="Kotary K."/>
            <person name="Garner R."/>
            <person name="Barclay S."/>
            <person name="Lawson P."/>
            <person name="Krumholz L."/>
        </authorList>
    </citation>
    <scope>NUCLEOTIDE SEQUENCE [LARGE SCALE GENOMIC DNA]</scope>
    <source>
        <strain evidence="8 9">WSC-6</strain>
    </source>
</reference>
<dbReference type="PANTHER" id="PTHR10815">
    <property type="entry name" value="METHYLATED-DNA--PROTEIN-CYSTEINE METHYLTRANSFERASE"/>
    <property type="match status" value="1"/>
</dbReference>
<dbReference type="Proteomes" id="UP001524586">
    <property type="component" value="Unassembled WGS sequence"/>
</dbReference>
<proteinExistence type="predicted"/>
<evidence type="ECO:0000259" key="7">
    <source>
        <dbReference type="Pfam" id="PF01035"/>
    </source>
</evidence>
<evidence type="ECO:0000256" key="4">
    <source>
        <dbReference type="ARBA" id="ARBA00022763"/>
    </source>
</evidence>
<dbReference type="Pfam" id="PF01035">
    <property type="entry name" value="DNA_binding_1"/>
    <property type="match status" value="1"/>
</dbReference>